<gene>
    <name evidence="2" type="ORF">CYPRO_1333</name>
</gene>
<keyword evidence="1" id="KW-0472">Membrane</keyword>
<dbReference type="EMBL" id="CP027806">
    <property type="protein sequence ID" value="AXJ00590.1"/>
    <property type="molecule type" value="Genomic_DNA"/>
</dbReference>
<evidence type="ECO:0000313" key="2">
    <source>
        <dbReference type="EMBL" id="AXJ00590.1"/>
    </source>
</evidence>
<evidence type="ECO:0000313" key="3">
    <source>
        <dbReference type="Proteomes" id="UP000254808"/>
    </source>
</evidence>
<sequence length="83" mass="9507">MDLIAVLLAIAAVFLLWETDLTLLRWLIIISAILAWYFRRVVSSLQRRDGLIDPDVAKFWANLCVITVWTSIFLSLIGIMKSL</sequence>
<proteinExistence type="predicted"/>
<dbReference type="KEGG" id="cprv:CYPRO_1333"/>
<organism evidence="2 3">
    <name type="scientific">Cyclonatronum proteinivorum</name>
    <dbReference type="NCBI Taxonomy" id="1457365"/>
    <lineage>
        <taxon>Bacteria</taxon>
        <taxon>Pseudomonadati</taxon>
        <taxon>Balneolota</taxon>
        <taxon>Balneolia</taxon>
        <taxon>Balneolales</taxon>
        <taxon>Cyclonatronaceae</taxon>
        <taxon>Cyclonatronum</taxon>
    </lineage>
</organism>
<keyword evidence="1" id="KW-0812">Transmembrane</keyword>
<protein>
    <submittedName>
        <fullName evidence="2">Uncharacterized protein</fullName>
    </submittedName>
</protein>
<name>A0A345UJD8_9BACT</name>
<keyword evidence="1" id="KW-1133">Transmembrane helix</keyword>
<evidence type="ECO:0000256" key="1">
    <source>
        <dbReference type="SAM" id="Phobius"/>
    </source>
</evidence>
<feature type="transmembrane region" description="Helical" evidence="1">
    <location>
        <begin position="59"/>
        <end position="80"/>
    </location>
</feature>
<feature type="transmembrane region" description="Helical" evidence="1">
    <location>
        <begin position="6"/>
        <end position="38"/>
    </location>
</feature>
<accession>A0A345UJD8</accession>
<reference evidence="2 3" key="1">
    <citation type="submission" date="2018-03" db="EMBL/GenBank/DDBJ databases">
        <title>Phenotypic and genomic properties of Cyclonatronum proteinivorum gen. nov., sp. nov., a haloalkaliphilic bacteroidete from soda lakes possessing Na+-translocating rhodopsin.</title>
        <authorList>
            <person name="Toshchakov S.V."/>
            <person name="Korzhenkov A."/>
            <person name="Samarov N.I."/>
            <person name="Kublanov I.V."/>
            <person name="Muntyan M.S."/>
            <person name="Sorokin D.Y."/>
        </authorList>
    </citation>
    <scope>NUCLEOTIDE SEQUENCE [LARGE SCALE GENOMIC DNA]</scope>
    <source>
        <strain evidence="2 3">Omega</strain>
    </source>
</reference>
<dbReference type="Proteomes" id="UP000254808">
    <property type="component" value="Chromosome"/>
</dbReference>
<dbReference type="AlphaFoldDB" id="A0A345UJD8"/>
<keyword evidence="3" id="KW-1185">Reference proteome</keyword>